<evidence type="ECO:0000313" key="16">
    <source>
        <dbReference type="EMBL" id="VAX02007.1"/>
    </source>
</evidence>
<dbReference type="EC" id="3.4.21.107" evidence="4"/>
<evidence type="ECO:0000256" key="8">
    <source>
        <dbReference type="ARBA" id="ARBA00022737"/>
    </source>
</evidence>
<dbReference type="SUPFAM" id="SSF50494">
    <property type="entry name" value="Trypsin-like serine proteases"/>
    <property type="match status" value="1"/>
</dbReference>
<dbReference type="CDD" id="cd10839">
    <property type="entry name" value="cpPDZ1_DegP-like"/>
    <property type="match status" value="1"/>
</dbReference>
<dbReference type="InterPro" id="IPR036034">
    <property type="entry name" value="PDZ_sf"/>
</dbReference>
<dbReference type="AlphaFoldDB" id="A0A3B1BAF6"/>
<dbReference type="SMART" id="SM00228">
    <property type="entry name" value="PDZ"/>
    <property type="match status" value="2"/>
</dbReference>
<comment type="catalytic activity">
    <reaction evidence="1">
        <text>Acts on substrates that are at least partially unfolded. The cleavage site P1 residue is normally between a pair of hydrophobic residues, such as Val-|-Val.</text>
        <dbReference type="EC" id="3.4.21.107"/>
    </reaction>
</comment>
<dbReference type="EMBL" id="UOFU01000246">
    <property type="protein sequence ID" value="VAX02007.1"/>
    <property type="molecule type" value="Genomic_DNA"/>
</dbReference>
<dbReference type="SUPFAM" id="SSF50156">
    <property type="entry name" value="PDZ domain-like"/>
    <property type="match status" value="2"/>
</dbReference>
<comment type="subcellular location">
    <subcellularLocation>
        <location evidence="2">Periplasm</location>
    </subcellularLocation>
</comment>
<dbReference type="Pfam" id="PF13180">
    <property type="entry name" value="PDZ_2"/>
    <property type="match status" value="1"/>
</dbReference>
<dbReference type="GO" id="GO:0042597">
    <property type="term" value="C:periplasmic space"/>
    <property type="evidence" value="ECO:0007669"/>
    <property type="project" value="UniProtKB-SubCell"/>
</dbReference>
<evidence type="ECO:0000259" key="15">
    <source>
        <dbReference type="PROSITE" id="PS50106"/>
    </source>
</evidence>
<evidence type="ECO:0000256" key="4">
    <source>
        <dbReference type="ARBA" id="ARBA00013035"/>
    </source>
</evidence>
<dbReference type="InterPro" id="IPR009003">
    <property type="entry name" value="Peptidase_S1_PA"/>
</dbReference>
<keyword evidence="11" id="KW-0720">Serine protease</keyword>
<name>A0A3B1BAF6_9ZZZZ</name>
<dbReference type="InterPro" id="IPR041489">
    <property type="entry name" value="PDZ_6"/>
</dbReference>
<dbReference type="PROSITE" id="PS50106">
    <property type="entry name" value="PDZ"/>
    <property type="match status" value="2"/>
</dbReference>
<comment type="similarity">
    <text evidence="3">Belongs to the peptidase S1C family.</text>
</comment>
<reference evidence="16" key="1">
    <citation type="submission" date="2018-06" db="EMBL/GenBank/DDBJ databases">
        <authorList>
            <person name="Zhirakovskaya E."/>
        </authorList>
    </citation>
    <scope>NUCLEOTIDE SEQUENCE</scope>
</reference>
<dbReference type="PANTHER" id="PTHR22939">
    <property type="entry name" value="SERINE PROTEASE FAMILY S1C HTRA-RELATED"/>
    <property type="match status" value="1"/>
</dbReference>
<dbReference type="PANTHER" id="PTHR22939:SF130">
    <property type="entry name" value="PERIPLASMIC SERINE ENDOPROTEASE DEGP-LIKE-RELATED"/>
    <property type="match status" value="1"/>
</dbReference>
<evidence type="ECO:0000256" key="14">
    <source>
        <dbReference type="SAM" id="MobiDB-lite"/>
    </source>
</evidence>
<dbReference type="NCBIfam" id="TIGR02037">
    <property type="entry name" value="degP_htrA_DO"/>
    <property type="match status" value="1"/>
</dbReference>
<dbReference type="Pfam" id="PF17820">
    <property type="entry name" value="PDZ_6"/>
    <property type="match status" value="1"/>
</dbReference>
<sequence>MSLHQPLRRFSWIPVLALLMFSSAAQASLPDFTELVEKHGAAVVNISTTQKMKHPKVSRLPHGMPEGIPEGPFGDLFRHFFGEQGPGGGHGGGDPGGHGGGEHYDAKSLGSGFIISSDGYVMTNHHVIKDATEILVRLSDRRELEATLVGSDERSDVALLKIDADHLPVVKIGNSEKLKVGEWVLAIGTPFGFDHSATAGIVSAKGRALPRENYVPFIQTDVAINPGNSGGPLFNLDGEVVGVNSQIYSRTGGFMGLSFAIPIDMAMQVVGQLKDSGRVTRGWLGVLIQDVTRELAESFGMDKPRGALVAKVVPDSPAESAGLKVGDIITQFNGKTVILSSDLPPLVGITPVGEEVSVEILRNGKVKNLSIELGELSEDEIQLGGGEPKSAKTSRIKITVSDLTPEQRKRLGISEKGVLVNQVLAGPARKAGVRRGDVILMTNNIEVTDTEQFRELVESLPAGKSVPILVQRRGGPVFLALKIDKD</sequence>
<keyword evidence="10" id="KW-0378">Hydrolase</keyword>
<evidence type="ECO:0000256" key="10">
    <source>
        <dbReference type="ARBA" id="ARBA00022801"/>
    </source>
</evidence>
<keyword evidence="6 16" id="KW-0645">Protease</keyword>
<feature type="compositionally biased region" description="Gly residues" evidence="14">
    <location>
        <begin position="84"/>
        <end position="99"/>
    </location>
</feature>
<evidence type="ECO:0000256" key="5">
    <source>
        <dbReference type="ARBA" id="ARBA00013958"/>
    </source>
</evidence>
<dbReference type="FunFam" id="2.40.10.120:FF:000007">
    <property type="entry name" value="Periplasmic serine endoprotease DegP-like"/>
    <property type="match status" value="1"/>
</dbReference>
<dbReference type="GO" id="GO:0006508">
    <property type="term" value="P:proteolysis"/>
    <property type="evidence" value="ECO:0007669"/>
    <property type="project" value="UniProtKB-KW"/>
</dbReference>
<keyword evidence="7" id="KW-0732">Signal</keyword>
<dbReference type="GO" id="GO:0004252">
    <property type="term" value="F:serine-type endopeptidase activity"/>
    <property type="evidence" value="ECO:0007669"/>
    <property type="project" value="InterPro"/>
</dbReference>
<evidence type="ECO:0000256" key="1">
    <source>
        <dbReference type="ARBA" id="ARBA00001772"/>
    </source>
</evidence>
<evidence type="ECO:0000256" key="6">
    <source>
        <dbReference type="ARBA" id="ARBA00022670"/>
    </source>
</evidence>
<protein>
    <recommendedName>
        <fullName evidence="5">Probable periplasmic serine endoprotease DegP-like</fullName>
        <ecNumber evidence="4">3.4.21.107</ecNumber>
    </recommendedName>
    <alternativeName>
        <fullName evidence="13">Protease Do</fullName>
    </alternativeName>
</protein>
<organism evidence="16">
    <name type="scientific">hydrothermal vent metagenome</name>
    <dbReference type="NCBI Taxonomy" id="652676"/>
    <lineage>
        <taxon>unclassified sequences</taxon>
        <taxon>metagenomes</taxon>
        <taxon>ecological metagenomes</taxon>
    </lineage>
</organism>
<dbReference type="PRINTS" id="PR00834">
    <property type="entry name" value="PROTEASES2C"/>
</dbReference>
<evidence type="ECO:0000256" key="2">
    <source>
        <dbReference type="ARBA" id="ARBA00004418"/>
    </source>
</evidence>
<evidence type="ECO:0000256" key="3">
    <source>
        <dbReference type="ARBA" id="ARBA00010541"/>
    </source>
</evidence>
<proteinExistence type="inferred from homology"/>
<evidence type="ECO:0000256" key="7">
    <source>
        <dbReference type="ARBA" id="ARBA00022729"/>
    </source>
</evidence>
<dbReference type="Gene3D" id="2.30.42.10">
    <property type="match status" value="2"/>
</dbReference>
<dbReference type="InterPro" id="IPR001940">
    <property type="entry name" value="Peptidase_S1C"/>
</dbReference>
<dbReference type="Gene3D" id="2.40.10.120">
    <property type="match status" value="1"/>
</dbReference>
<evidence type="ECO:0000256" key="13">
    <source>
        <dbReference type="ARBA" id="ARBA00032850"/>
    </source>
</evidence>
<feature type="domain" description="PDZ" evidence="15">
    <location>
        <begin position="278"/>
        <end position="364"/>
    </location>
</feature>
<dbReference type="Pfam" id="PF13365">
    <property type="entry name" value="Trypsin_2"/>
    <property type="match status" value="1"/>
</dbReference>
<gene>
    <name evidence="16" type="ORF">MNBD_GAMMA20-2019</name>
</gene>
<keyword evidence="9" id="KW-0574">Periplasm</keyword>
<keyword evidence="8" id="KW-0677">Repeat</keyword>
<evidence type="ECO:0000256" key="9">
    <source>
        <dbReference type="ARBA" id="ARBA00022764"/>
    </source>
</evidence>
<accession>A0A3B1BAF6</accession>
<evidence type="ECO:0000256" key="12">
    <source>
        <dbReference type="ARBA" id="ARBA00023016"/>
    </source>
</evidence>
<keyword evidence="12" id="KW-0346">Stress response</keyword>
<feature type="region of interest" description="Disordered" evidence="14">
    <location>
        <begin position="84"/>
        <end position="103"/>
    </location>
</feature>
<dbReference type="InterPro" id="IPR011782">
    <property type="entry name" value="Pept_S1C_Do"/>
</dbReference>
<evidence type="ECO:0000256" key="11">
    <source>
        <dbReference type="ARBA" id="ARBA00022825"/>
    </source>
</evidence>
<dbReference type="InterPro" id="IPR001478">
    <property type="entry name" value="PDZ"/>
</dbReference>
<feature type="domain" description="PDZ" evidence="15">
    <location>
        <begin position="400"/>
        <end position="474"/>
    </location>
</feature>